<evidence type="ECO:0000256" key="1">
    <source>
        <dbReference type="SAM" id="Coils"/>
    </source>
</evidence>
<dbReference type="OrthoDB" id="7067468at2"/>
<evidence type="ECO:0008006" key="4">
    <source>
        <dbReference type="Google" id="ProtNLM"/>
    </source>
</evidence>
<evidence type="ECO:0000313" key="3">
    <source>
        <dbReference type="Proteomes" id="UP000239007"/>
    </source>
</evidence>
<keyword evidence="1" id="KW-0175">Coiled coil</keyword>
<reference evidence="2 3" key="1">
    <citation type="submission" date="2016-12" db="EMBL/GenBank/DDBJ databases">
        <title>Diversity of luminous bacteria.</title>
        <authorList>
            <person name="Yoshizawa S."/>
            <person name="Kogure K."/>
        </authorList>
    </citation>
    <scope>NUCLEOTIDE SEQUENCE [LARGE SCALE GENOMIC DNA]</scope>
    <source>
        <strain evidence="2 3">SA4-48</strain>
    </source>
</reference>
<dbReference type="Gene3D" id="1.20.1270.340">
    <property type="match status" value="1"/>
</dbReference>
<keyword evidence="3" id="KW-1185">Reference proteome</keyword>
<organism evidence="2 3">
    <name type="scientific">Psychrosphaera saromensis</name>
    <dbReference type="NCBI Taxonomy" id="716813"/>
    <lineage>
        <taxon>Bacteria</taxon>
        <taxon>Pseudomonadati</taxon>
        <taxon>Pseudomonadota</taxon>
        <taxon>Gammaproteobacteria</taxon>
        <taxon>Alteromonadales</taxon>
        <taxon>Pseudoalteromonadaceae</taxon>
        <taxon>Psychrosphaera</taxon>
    </lineage>
</organism>
<accession>A0A2S7USZ1</accession>
<gene>
    <name evidence="2" type="ORF">BTO11_05085</name>
</gene>
<feature type="coiled-coil region" evidence="1">
    <location>
        <begin position="5"/>
        <end position="32"/>
    </location>
</feature>
<dbReference type="RefSeq" id="WP_105051569.1">
    <property type="nucleotide sequence ID" value="NZ_BMYG01000003.1"/>
</dbReference>
<sequence>MENIVSSLEENLKELYRKAIDADNRLKDLKKSGHGKFAAIFKDSNLFTAESDKFMPYLEETAEQILTLKNSDKDLSDAKGDIESIVKKLHLLHKTIADLKNVLK</sequence>
<proteinExistence type="predicted"/>
<dbReference type="InterPro" id="IPR038338">
    <property type="entry name" value="PriC_sf"/>
</dbReference>
<protein>
    <recommendedName>
        <fullName evidence="4">Prephenate dehydrogenase</fullName>
    </recommendedName>
</protein>
<dbReference type="Proteomes" id="UP000239007">
    <property type="component" value="Unassembled WGS sequence"/>
</dbReference>
<dbReference type="AlphaFoldDB" id="A0A2S7USZ1"/>
<dbReference type="EMBL" id="MSCH01000003">
    <property type="protein sequence ID" value="PQJ53094.1"/>
    <property type="molecule type" value="Genomic_DNA"/>
</dbReference>
<name>A0A2S7USZ1_9GAMM</name>
<comment type="caution">
    <text evidence="2">The sequence shown here is derived from an EMBL/GenBank/DDBJ whole genome shotgun (WGS) entry which is preliminary data.</text>
</comment>
<evidence type="ECO:0000313" key="2">
    <source>
        <dbReference type="EMBL" id="PQJ53094.1"/>
    </source>
</evidence>